<accession>A0A5J4QJX9</accession>
<reference evidence="1 2" key="1">
    <citation type="submission" date="2019-03" db="EMBL/GenBank/DDBJ databases">
        <title>Single cell metagenomics reveals metabolic interactions within the superorganism composed of flagellate Streblomastix strix and complex community of Bacteroidetes bacteria on its surface.</title>
        <authorList>
            <person name="Treitli S.C."/>
            <person name="Kolisko M."/>
            <person name="Husnik F."/>
            <person name="Keeling P."/>
            <person name="Hampl V."/>
        </authorList>
    </citation>
    <scope>NUCLEOTIDE SEQUENCE [LARGE SCALE GENOMIC DNA]</scope>
    <source>
        <strain evidence="1">ST1C</strain>
    </source>
</reference>
<dbReference type="Proteomes" id="UP000324800">
    <property type="component" value="Unassembled WGS sequence"/>
</dbReference>
<evidence type="ECO:0000313" key="1">
    <source>
        <dbReference type="EMBL" id="KAA6322177.1"/>
    </source>
</evidence>
<dbReference type="EMBL" id="SNRW01045001">
    <property type="protein sequence ID" value="KAA6322177.1"/>
    <property type="molecule type" value="Genomic_DNA"/>
</dbReference>
<gene>
    <name evidence="1" type="ORF">EZS28_054465</name>
</gene>
<comment type="caution">
    <text evidence="1">The sequence shown here is derived from an EMBL/GenBank/DDBJ whole genome shotgun (WGS) entry which is preliminary data.</text>
</comment>
<feature type="non-terminal residue" evidence="1">
    <location>
        <position position="57"/>
    </location>
</feature>
<organism evidence="1 2">
    <name type="scientific">Streblomastix strix</name>
    <dbReference type="NCBI Taxonomy" id="222440"/>
    <lineage>
        <taxon>Eukaryota</taxon>
        <taxon>Metamonada</taxon>
        <taxon>Preaxostyla</taxon>
        <taxon>Oxymonadida</taxon>
        <taxon>Streblomastigidae</taxon>
        <taxon>Streblomastix</taxon>
    </lineage>
</organism>
<protein>
    <submittedName>
        <fullName evidence="1">Uncharacterized protein</fullName>
    </submittedName>
</protein>
<evidence type="ECO:0000313" key="2">
    <source>
        <dbReference type="Proteomes" id="UP000324800"/>
    </source>
</evidence>
<name>A0A5J4QJX9_9EUKA</name>
<sequence>MAVVCLIVLSSTQTWQNPKGGIGSAFVNGNDYIDVDGDRGSSVNIILSKIIDDQFYY</sequence>
<proteinExistence type="predicted"/>
<dbReference type="AlphaFoldDB" id="A0A5J4QJX9"/>